<dbReference type="Pfam" id="PF02622">
    <property type="entry name" value="DUF179"/>
    <property type="match status" value="1"/>
</dbReference>
<dbReference type="EMBL" id="JAOYOD010000001">
    <property type="protein sequence ID" value="MCV9386362.1"/>
    <property type="molecule type" value="Genomic_DNA"/>
</dbReference>
<proteinExistence type="inferred from homology"/>
<protein>
    <submittedName>
        <fullName evidence="2">YqgE/AlgH family protein</fullName>
    </submittedName>
</protein>
<gene>
    <name evidence="2" type="ORF">N7U62_06785</name>
</gene>
<dbReference type="PANTHER" id="PTHR30327:SF1">
    <property type="entry name" value="UPF0301 PROTEIN YQGE"/>
    <property type="match status" value="1"/>
</dbReference>
<dbReference type="PANTHER" id="PTHR30327">
    <property type="entry name" value="UNCHARACTERIZED PROTEIN YQGE"/>
    <property type="match status" value="1"/>
</dbReference>
<dbReference type="Gene3D" id="3.40.1740.10">
    <property type="entry name" value="VC0467-like"/>
    <property type="match status" value="1"/>
</dbReference>
<dbReference type="RefSeq" id="WP_264137146.1">
    <property type="nucleotide sequence ID" value="NZ_JAOYOD010000001.1"/>
</dbReference>
<dbReference type="Proteomes" id="UP001300692">
    <property type="component" value="Unassembled WGS sequence"/>
</dbReference>
<keyword evidence="3" id="KW-1185">Reference proteome</keyword>
<reference evidence="2 3" key="1">
    <citation type="submission" date="2022-10" db="EMBL/GenBank/DDBJ databases">
        <title>Comparative genomics and taxonomic characterization of three novel marine species of genus Reichenbachiella exhibiting antioxidant and polysaccharide degradation activities.</title>
        <authorList>
            <person name="Muhammad N."/>
            <person name="Lee Y.-J."/>
            <person name="Ko J."/>
            <person name="Kim S.-G."/>
        </authorList>
    </citation>
    <scope>NUCLEOTIDE SEQUENCE [LARGE SCALE GENOMIC DNA]</scope>
    <source>
        <strain evidence="2 3">ABR2-5</strain>
    </source>
</reference>
<evidence type="ECO:0000313" key="3">
    <source>
        <dbReference type="Proteomes" id="UP001300692"/>
    </source>
</evidence>
<evidence type="ECO:0000256" key="1">
    <source>
        <dbReference type="ARBA" id="ARBA00009600"/>
    </source>
</evidence>
<sequence length="192" mass="21831">MDYFHSKQTFTPAKGDFLISEPYLPDPNFERTVVLLCAHGQEGSFGFILNKLANLQFDDVIKEVSEYPENLYIGGPVQQDTLHFIHRCDDPEVGGQDIGGGLFWGGNFDRVLQKIQLGLMPVNDFRFFVGYSGWDVGQLDEELEAKSWIVYKNAKANQVFDTDPSQLWQTALSELGGKFEMFSKYPTDPRMN</sequence>
<dbReference type="InterPro" id="IPR003774">
    <property type="entry name" value="AlgH-like"/>
</dbReference>
<comment type="caution">
    <text evidence="2">The sequence shown here is derived from an EMBL/GenBank/DDBJ whole genome shotgun (WGS) entry which is preliminary data.</text>
</comment>
<dbReference type="SUPFAM" id="SSF143456">
    <property type="entry name" value="VC0467-like"/>
    <property type="match status" value="1"/>
</dbReference>
<comment type="similarity">
    <text evidence="1">Belongs to the UPF0301 (AlgH) family.</text>
</comment>
<evidence type="ECO:0000313" key="2">
    <source>
        <dbReference type="EMBL" id="MCV9386362.1"/>
    </source>
</evidence>
<name>A0ABT3CRX2_9BACT</name>
<accession>A0ABT3CRX2</accession>
<organism evidence="2 3">
    <name type="scientific">Reichenbachiella ulvae</name>
    <dbReference type="NCBI Taxonomy" id="2980104"/>
    <lineage>
        <taxon>Bacteria</taxon>
        <taxon>Pseudomonadati</taxon>
        <taxon>Bacteroidota</taxon>
        <taxon>Cytophagia</taxon>
        <taxon>Cytophagales</taxon>
        <taxon>Reichenbachiellaceae</taxon>
        <taxon>Reichenbachiella</taxon>
    </lineage>
</organism>